<keyword evidence="2" id="KW-0805">Transcription regulation</keyword>
<accession>A0A2S8B3V2</accession>
<evidence type="ECO:0000256" key="3">
    <source>
        <dbReference type="ARBA" id="ARBA00023082"/>
    </source>
</evidence>
<dbReference type="InterPro" id="IPR013324">
    <property type="entry name" value="RNA_pol_sigma_r3/r4-like"/>
</dbReference>
<dbReference type="InterPro" id="IPR014284">
    <property type="entry name" value="RNA_pol_sigma-70_dom"/>
</dbReference>
<evidence type="ECO:0000313" key="8">
    <source>
        <dbReference type="Proteomes" id="UP000238954"/>
    </source>
</evidence>
<proteinExistence type="inferred from homology"/>
<dbReference type="InterPro" id="IPR013249">
    <property type="entry name" value="RNA_pol_sigma70_r4_t2"/>
</dbReference>
<dbReference type="InterPro" id="IPR036388">
    <property type="entry name" value="WH-like_DNA-bd_sf"/>
</dbReference>
<sequence length="181" mass="20159">MRHEIPEVGVTESEQDRLFSEAMAQYAGALARLARGYEADPDLRRDLEQELQVALWQSFAGFDGRCSLSTWVWRVSHNRATSYVLARKRLRGGESIEAIERADEAPSPSDRAEQDQAMALILSIIDRLDPPDRQILLLYLEGVTGAEIADVTGVSSDVAAAKIHRFKAMLTRRFAAAGETR</sequence>
<reference evidence="8" key="1">
    <citation type="submission" date="2017-11" db="EMBL/GenBank/DDBJ databases">
        <title>The complete genome sequence of Sphingopyxis pomeranensis sp. nov. strain WS5A3p.</title>
        <authorList>
            <person name="Kaminski M.A."/>
        </authorList>
    </citation>
    <scope>NUCLEOTIDE SEQUENCE [LARGE SCALE GENOMIC DNA]</scope>
    <source>
        <strain evidence="8">WS5A3p</strain>
    </source>
</reference>
<dbReference type="Pfam" id="PF04542">
    <property type="entry name" value="Sigma70_r2"/>
    <property type="match status" value="1"/>
</dbReference>
<evidence type="ECO:0000259" key="5">
    <source>
        <dbReference type="Pfam" id="PF04542"/>
    </source>
</evidence>
<protein>
    <submittedName>
        <fullName evidence="7">RNA polymerase subunit sigma-24</fullName>
    </submittedName>
</protein>
<keyword evidence="8" id="KW-1185">Reference proteome</keyword>
<dbReference type="Pfam" id="PF08281">
    <property type="entry name" value="Sigma70_r4_2"/>
    <property type="match status" value="1"/>
</dbReference>
<dbReference type="NCBIfam" id="TIGR02937">
    <property type="entry name" value="sigma70-ECF"/>
    <property type="match status" value="1"/>
</dbReference>
<feature type="domain" description="RNA polymerase sigma-70 region 2" evidence="5">
    <location>
        <begin position="24"/>
        <end position="89"/>
    </location>
</feature>
<dbReference type="Gene3D" id="1.10.1740.10">
    <property type="match status" value="1"/>
</dbReference>
<dbReference type="GO" id="GO:0003677">
    <property type="term" value="F:DNA binding"/>
    <property type="evidence" value="ECO:0007669"/>
    <property type="project" value="InterPro"/>
</dbReference>
<name>A0A2S8B3V2_9SPHN</name>
<dbReference type="EMBL" id="PHFW01000003">
    <property type="protein sequence ID" value="PQM27082.1"/>
    <property type="molecule type" value="Genomic_DNA"/>
</dbReference>
<dbReference type="PANTHER" id="PTHR43133">
    <property type="entry name" value="RNA POLYMERASE ECF-TYPE SIGMA FACTO"/>
    <property type="match status" value="1"/>
</dbReference>
<dbReference type="InterPro" id="IPR013325">
    <property type="entry name" value="RNA_pol_sigma_r2"/>
</dbReference>
<keyword evidence="3" id="KW-0731">Sigma factor</keyword>
<dbReference type="SUPFAM" id="SSF88946">
    <property type="entry name" value="Sigma2 domain of RNA polymerase sigma factors"/>
    <property type="match status" value="1"/>
</dbReference>
<gene>
    <name evidence="7" type="ORF">CVO77_19210</name>
</gene>
<dbReference type="InterPro" id="IPR039425">
    <property type="entry name" value="RNA_pol_sigma-70-like"/>
</dbReference>
<dbReference type="AlphaFoldDB" id="A0A2S8B3V2"/>
<dbReference type="Gene3D" id="1.10.10.10">
    <property type="entry name" value="Winged helix-like DNA-binding domain superfamily/Winged helix DNA-binding domain"/>
    <property type="match status" value="1"/>
</dbReference>
<dbReference type="GO" id="GO:0016987">
    <property type="term" value="F:sigma factor activity"/>
    <property type="evidence" value="ECO:0007669"/>
    <property type="project" value="UniProtKB-KW"/>
</dbReference>
<comment type="caution">
    <text evidence="7">The sequence shown here is derived from an EMBL/GenBank/DDBJ whole genome shotgun (WGS) entry which is preliminary data.</text>
</comment>
<feature type="domain" description="RNA polymerase sigma factor 70 region 4 type 2" evidence="6">
    <location>
        <begin position="120"/>
        <end position="168"/>
    </location>
</feature>
<evidence type="ECO:0000256" key="2">
    <source>
        <dbReference type="ARBA" id="ARBA00023015"/>
    </source>
</evidence>
<evidence type="ECO:0000256" key="1">
    <source>
        <dbReference type="ARBA" id="ARBA00010641"/>
    </source>
</evidence>
<dbReference type="SUPFAM" id="SSF88659">
    <property type="entry name" value="Sigma3 and sigma4 domains of RNA polymerase sigma factors"/>
    <property type="match status" value="1"/>
</dbReference>
<dbReference type="Proteomes" id="UP000238954">
    <property type="component" value="Chromosome"/>
</dbReference>
<dbReference type="InterPro" id="IPR007627">
    <property type="entry name" value="RNA_pol_sigma70_r2"/>
</dbReference>
<evidence type="ECO:0000256" key="4">
    <source>
        <dbReference type="ARBA" id="ARBA00023163"/>
    </source>
</evidence>
<keyword evidence="4" id="KW-0804">Transcription</keyword>
<evidence type="ECO:0000259" key="6">
    <source>
        <dbReference type="Pfam" id="PF08281"/>
    </source>
</evidence>
<evidence type="ECO:0000313" key="7">
    <source>
        <dbReference type="EMBL" id="PQM27082.1"/>
    </source>
</evidence>
<organism evidence="7 8">
    <name type="scientific">Sphingopyxis lindanitolerans</name>
    <dbReference type="NCBI Taxonomy" id="2054227"/>
    <lineage>
        <taxon>Bacteria</taxon>
        <taxon>Pseudomonadati</taxon>
        <taxon>Pseudomonadota</taxon>
        <taxon>Alphaproteobacteria</taxon>
        <taxon>Sphingomonadales</taxon>
        <taxon>Sphingomonadaceae</taxon>
        <taxon>Sphingopyxis</taxon>
    </lineage>
</organism>
<dbReference type="GO" id="GO:0006352">
    <property type="term" value="P:DNA-templated transcription initiation"/>
    <property type="evidence" value="ECO:0007669"/>
    <property type="project" value="InterPro"/>
</dbReference>
<comment type="similarity">
    <text evidence="1">Belongs to the sigma-70 factor family. ECF subfamily.</text>
</comment>
<dbReference type="PANTHER" id="PTHR43133:SF45">
    <property type="entry name" value="RNA POLYMERASE ECF-TYPE SIGMA FACTOR"/>
    <property type="match status" value="1"/>
</dbReference>